<keyword evidence="5 7" id="KW-0472">Membrane</keyword>
<feature type="domain" description="Phage shock protein PspC N-terminal" evidence="8">
    <location>
        <begin position="3"/>
        <end position="60"/>
    </location>
</feature>
<feature type="transmembrane region" description="Helical" evidence="7">
    <location>
        <begin position="12"/>
        <end position="27"/>
    </location>
</feature>
<dbReference type="Pfam" id="PF04024">
    <property type="entry name" value="PspC"/>
    <property type="match status" value="1"/>
</dbReference>
<sequence length="101" mass="11670">MRKKLTKSNKNIVLTGTLAGIAEYIGIDPTVVRVIYVFLSLVAFGSPIILYILLALLVPSGKRDSRRYGHDNDYYQKNNYREQTNKRKEAEKINDDEWSDF</sequence>
<organism evidence="9 10">
    <name type="scientific">Candidatus Enterococcus mangumiae</name>
    <dbReference type="NCBI Taxonomy" id="2230878"/>
    <lineage>
        <taxon>Bacteria</taxon>
        <taxon>Bacillati</taxon>
        <taxon>Bacillota</taxon>
        <taxon>Bacilli</taxon>
        <taxon>Lactobacillales</taxon>
        <taxon>Enterococcaceae</taxon>
        <taxon>Enterococcus</taxon>
    </lineage>
</organism>
<dbReference type="EMBL" id="CP147250">
    <property type="protein sequence ID" value="WYJ78569.1"/>
    <property type="molecule type" value="Genomic_DNA"/>
</dbReference>
<evidence type="ECO:0000256" key="3">
    <source>
        <dbReference type="ARBA" id="ARBA00022692"/>
    </source>
</evidence>
<name>A0ABZ2SS31_9ENTE</name>
<evidence type="ECO:0000313" key="9">
    <source>
        <dbReference type="EMBL" id="WYJ78569.1"/>
    </source>
</evidence>
<keyword evidence="2" id="KW-1003">Cell membrane</keyword>
<evidence type="ECO:0000256" key="7">
    <source>
        <dbReference type="SAM" id="Phobius"/>
    </source>
</evidence>
<evidence type="ECO:0000256" key="1">
    <source>
        <dbReference type="ARBA" id="ARBA00004162"/>
    </source>
</evidence>
<dbReference type="RefSeq" id="WP_206853686.1">
    <property type="nucleotide sequence ID" value="NZ_CP147250.1"/>
</dbReference>
<keyword evidence="4 7" id="KW-1133">Transmembrane helix</keyword>
<keyword evidence="10" id="KW-1185">Reference proteome</keyword>
<evidence type="ECO:0000256" key="2">
    <source>
        <dbReference type="ARBA" id="ARBA00022475"/>
    </source>
</evidence>
<proteinExistence type="predicted"/>
<accession>A0ABZ2SS31</accession>
<feature type="region of interest" description="Disordered" evidence="6">
    <location>
        <begin position="68"/>
        <end position="101"/>
    </location>
</feature>
<evidence type="ECO:0000259" key="8">
    <source>
        <dbReference type="Pfam" id="PF04024"/>
    </source>
</evidence>
<dbReference type="Proteomes" id="UP000664360">
    <property type="component" value="Chromosome"/>
</dbReference>
<protein>
    <submittedName>
        <fullName evidence="9">PspC protein</fullName>
    </submittedName>
</protein>
<dbReference type="PANTHER" id="PTHR33885">
    <property type="entry name" value="PHAGE SHOCK PROTEIN C"/>
    <property type="match status" value="1"/>
</dbReference>
<evidence type="ECO:0000256" key="5">
    <source>
        <dbReference type="ARBA" id="ARBA00023136"/>
    </source>
</evidence>
<reference evidence="9 10" key="2">
    <citation type="submission" date="2024-03" db="EMBL/GenBank/DDBJ databases">
        <title>The Genome Sequence of Enterococcus sp. DIV1094.</title>
        <authorList>
            <consortium name="The Broad Institute Genomics Platform"/>
            <consortium name="The Broad Institute Microbial Omics Core"/>
            <consortium name="The Broad Institute Genomic Center for Infectious Diseases"/>
            <person name="Earl A."/>
            <person name="Manson A."/>
            <person name="Gilmore M."/>
            <person name="Schwartman J."/>
            <person name="Shea T."/>
            <person name="Abouelleil A."/>
            <person name="Cao P."/>
            <person name="Chapman S."/>
            <person name="Cusick C."/>
            <person name="Young S."/>
            <person name="Neafsey D."/>
            <person name="Nusbaum C."/>
            <person name="Birren B."/>
        </authorList>
    </citation>
    <scope>NUCLEOTIDE SEQUENCE [LARGE SCALE GENOMIC DNA]</scope>
    <source>
        <strain evidence="9 10">DIV1094</strain>
    </source>
</reference>
<feature type="compositionally biased region" description="Basic and acidic residues" evidence="6">
    <location>
        <begin position="68"/>
        <end position="95"/>
    </location>
</feature>
<dbReference type="InterPro" id="IPR007168">
    <property type="entry name" value="Phageshock_PspC_N"/>
</dbReference>
<evidence type="ECO:0000256" key="6">
    <source>
        <dbReference type="SAM" id="MobiDB-lite"/>
    </source>
</evidence>
<feature type="transmembrane region" description="Helical" evidence="7">
    <location>
        <begin position="33"/>
        <end position="58"/>
    </location>
</feature>
<evidence type="ECO:0000313" key="10">
    <source>
        <dbReference type="Proteomes" id="UP000664360"/>
    </source>
</evidence>
<comment type="subcellular location">
    <subcellularLocation>
        <location evidence="1">Cell membrane</location>
        <topology evidence="1">Single-pass membrane protein</topology>
    </subcellularLocation>
</comment>
<dbReference type="PANTHER" id="PTHR33885:SF3">
    <property type="entry name" value="PHAGE SHOCK PROTEIN C"/>
    <property type="match status" value="1"/>
</dbReference>
<reference evidence="9 10" key="1">
    <citation type="submission" date="2021-03" db="EMBL/GenBank/DDBJ databases">
        <authorList>
            <person name="Gilmore M.S."/>
            <person name="Schwartzman J."/>
            <person name="Van Tyne D."/>
            <person name="Martin M."/>
            <person name="Earl A.M."/>
            <person name="Manson A.L."/>
            <person name="Straub T."/>
            <person name="Salamzade R."/>
            <person name="Saavedra J."/>
            <person name="Lebreton F."/>
            <person name="Prichula J."/>
            <person name="Schaufler K."/>
            <person name="Gaca A."/>
            <person name="Sgardioli B."/>
            <person name="Wagenaar J."/>
            <person name="Strong T."/>
        </authorList>
    </citation>
    <scope>NUCLEOTIDE SEQUENCE [LARGE SCALE GENOMIC DNA]</scope>
    <source>
        <strain evidence="9 10">DIV1094</strain>
    </source>
</reference>
<dbReference type="InterPro" id="IPR052027">
    <property type="entry name" value="PspC"/>
</dbReference>
<keyword evidence="3 7" id="KW-0812">Transmembrane</keyword>
<gene>
    <name evidence="9" type="ORF">DOK79_000072</name>
</gene>
<evidence type="ECO:0000256" key="4">
    <source>
        <dbReference type="ARBA" id="ARBA00022989"/>
    </source>
</evidence>